<dbReference type="PANTHER" id="PTHR30432:SF1">
    <property type="entry name" value="DNA-BINDING TRANSCRIPTIONAL DUAL REGULATOR MODE"/>
    <property type="match status" value="1"/>
</dbReference>
<dbReference type="InterPro" id="IPR004606">
    <property type="entry name" value="Mop_domain"/>
</dbReference>
<dbReference type="InterPro" id="IPR036388">
    <property type="entry name" value="WH-like_DNA-bd_sf"/>
</dbReference>
<proteinExistence type="inferred from homology"/>
<evidence type="ECO:0000256" key="1">
    <source>
        <dbReference type="ARBA" id="ARBA00008110"/>
    </source>
</evidence>
<keyword evidence="3 5" id="KW-0500">Molybdenum</keyword>
<accession>A0ABS1DTR9</accession>
<evidence type="ECO:0000256" key="5">
    <source>
        <dbReference type="PIRNR" id="PIRNR005763"/>
    </source>
</evidence>
<dbReference type="InterPro" id="IPR000847">
    <property type="entry name" value="LysR_HTH_N"/>
</dbReference>
<keyword evidence="8" id="KW-1185">Reference proteome</keyword>
<evidence type="ECO:0000313" key="8">
    <source>
        <dbReference type="Proteomes" id="UP001041814"/>
    </source>
</evidence>
<dbReference type="Gene3D" id="2.40.50.100">
    <property type="match status" value="2"/>
</dbReference>
<evidence type="ECO:0000313" key="7">
    <source>
        <dbReference type="EMBL" id="MBK1713069.1"/>
    </source>
</evidence>
<dbReference type="PIRSF" id="PIRSF005763">
    <property type="entry name" value="Txn_reg_ModE"/>
    <property type="match status" value="1"/>
</dbReference>
<keyword evidence="2 5" id="KW-0813">Transport</keyword>
<evidence type="ECO:0000256" key="2">
    <source>
        <dbReference type="ARBA" id="ARBA00022448"/>
    </source>
</evidence>
<dbReference type="Proteomes" id="UP001041814">
    <property type="component" value="Unassembled WGS sequence"/>
</dbReference>
<dbReference type="Gene3D" id="1.10.10.10">
    <property type="entry name" value="Winged helix-like DNA-binding domain superfamily/Winged helix DNA-binding domain"/>
    <property type="match status" value="1"/>
</dbReference>
<protein>
    <submittedName>
        <fullName evidence="7">Molybdenum-dependent transcriptional regulator</fullName>
    </submittedName>
</protein>
<evidence type="ECO:0000259" key="6">
    <source>
        <dbReference type="PROSITE" id="PS51866"/>
    </source>
</evidence>
<dbReference type="InterPro" id="IPR016462">
    <property type="entry name" value="ModE"/>
</dbReference>
<dbReference type="SUPFAM" id="SSF50331">
    <property type="entry name" value="MOP-like"/>
    <property type="match status" value="2"/>
</dbReference>
<name>A0ABS1DTR9_RUBGE</name>
<dbReference type="InterPro" id="IPR051815">
    <property type="entry name" value="Molybdate_resp_trans_reg"/>
</dbReference>
<dbReference type="PROSITE" id="PS51866">
    <property type="entry name" value="MOP"/>
    <property type="match status" value="2"/>
</dbReference>
<sequence length="273" mass="28980">MAHKRDKTPRLGVGGELWITADGRNLGSHARMGLLRAVVEQGSITQAAKAFGISYKAAWDAVDTMNRVAGEPLVERRPGGRGGGSTRLTERGQRLLERYAQVEAVHERFVEMLAREAFDLEQDFSLLKVLNVRTTARNQFLGTVSALRAGAVNDEIELTLPGGMRLVAIVTRGSTEALGLHTRAPVVAMVQAGNVILATGIESMRFSARNQLPGTVLTLTPGSVNTEVLLEVDGGGRLVAVVTQASAEALALAPGLRVTALIKASDVLLAVTV</sequence>
<feature type="domain" description="Mop" evidence="6">
    <location>
        <begin position="205"/>
        <end position="271"/>
    </location>
</feature>
<reference evidence="7" key="1">
    <citation type="submission" date="2017-08" db="EMBL/GenBank/DDBJ databases">
        <authorList>
            <person name="Imhoff J.F."/>
            <person name="Rahn T."/>
            <person name="Kuenzel S."/>
            <person name="Neulinger S.C."/>
        </authorList>
    </citation>
    <scope>NUCLEOTIDE SEQUENCE</scope>
    <source>
        <strain evidence="7">IM 151</strain>
    </source>
</reference>
<dbReference type="InterPro" id="IPR008995">
    <property type="entry name" value="Mo/tungstate-bd_C_term_dom"/>
</dbReference>
<feature type="domain" description="Mop" evidence="6">
    <location>
        <begin position="133"/>
        <end position="199"/>
    </location>
</feature>
<dbReference type="InterPro" id="IPR005116">
    <property type="entry name" value="Transp-assoc_OB_typ1"/>
</dbReference>
<dbReference type="Pfam" id="PF03459">
    <property type="entry name" value="TOBE"/>
    <property type="match status" value="2"/>
</dbReference>
<dbReference type="SUPFAM" id="SSF46785">
    <property type="entry name" value="Winged helix' DNA-binding domain"/>
    <property type="match status" value="1"/>
</dbReference>
<keyword evidence="4" id="KW-0677">Repeat</keyword>
<organism evidence="7 8">
    <name type="scientific">Rubrivivax gelatinosus</name>
    <name type="common">Rhodocyclus gelatinosus</name>
    <name type="synonym">Rhodopseudomonas gelatinosa</name>
    <dbReference type="NCBI Taxonomy" id="28068"/>
    <lineage>
        <taxon>Bacteria</taxon>
        <taxon>Pseudomonadati</taxon>
        <taxon>Pseudomonadota</taxon>
        <taxon>Betaproteobacteria</taxon>
        <taxon>Burkholderiales</taxon>
        <taxon>Sphaerotilaceae</taxon>
        <taxon>Rubrivivax</taxon>
    </lineage>
</organism>
<reference evidence="7" key="2">
    <citation type="journal article" date="2020" name="Microorganisms">
        <title>Osmotic Adaptation and Compatible Solute Biosynthesis of Phototrophic Bacteria as Revealed from Genome Analyses.</title>
        <authorList>
            <person name="Imhoff J.F."/>
            <person name="Rahn T."/>
            <person name="Kunzel S."/>
            <person name="Keller A."/>
            <person name="Neulinger S.C."/>
        </authorList>
    </citation>
    <scope>NUCLEOTIDE SEQUENCE</scope>
    <source>
        <strain evidence="7">IM 151</strain>
    </source>
</reference>
<evidence type="ECO:0000256" key="3">
    <source>
        <dbReference type="ARBA" id="ARBA00022505"/>
    </source>
</evidence>
<dbReference type="EMBL" id="NRRU01000030">
    <property type="protein sequence ID" value="MBK1713069.1"/>
    <property type="molecule type" value="Genomic_DNA"/>
</dbReference>
<dbReference type="NCBIfam" id="TIGR00638">
    <property type="entry name" value="Mop"/>
    <property type="match status" value="1"/>
</dbReference>
<dbReference type="RefSeq" id="WP_200378526.1">
    <property type="nucleotide sequence ID" value="NZ_NRRU01000030.1"/>
</dbReference>
<comment type="caution">
    <text evidence="7">The sequence shown here is derived from an EMBL/GenBank/DDBJ whole genome shotgun (WGS) entry which is preliminary data.</text>
</comment>
<gene>
    <name evidence="7" type="ORF">CKO43_09785</name>
</gene>
<dbReference type="InterPro" id="IPR036390">
    <property type="entry name" value="WH_DNA-bd_sf"/>
</dbReference>
<dbReference type="Pfam" id="PF00126">
    <property type="entry name" value="HTH_1"/>
    <property type="match status" value="1"/>
</dbReference>
<evidence type="ECO:0000256" key="4">
    <source>
        <dbReference type="ARBA" id="ARBA00022737"/>
    </source>
</evidence>
<comment type="similarity">
    <text evidence="1 5">Belongs to the ModE family.</text>
</comment>
<dbReference type="PANTHER" id="PTHR30432">
    <property type="entry name" value="TRANSCRIPTIONAL REGULATOR MODE"/>
    <property type="match status" value="1"/>
</dbReference>